<dbReference type="KEGG" id="pgu:PGUG_00028"/>
<dbReference type="GO" id="GO:0016831">
    <property type="term" value="F:carboxy-lyase activity"/>
    <property type="evidence" value="ECO:0007669"/>
    <property type="project" value="InterPro"/>
</dbReference>
<dbReference type="PANTHER" id="PTHR40087">
    <property type="entry name" value="PHENOLIC ACID DECARBOXYLASE PADC"/>
    <property type="match status" value="1"/>
</dbReference>
<dbReference type="PANTHER" id="PTHR40087:SF1">
    <property type="entry name" value="PHENOLIC ACID DECARBOXYLASE PADC"/>
    <property type="match status" value="1"/>
</dbReference>
<organism evidence="1 2">
    <name type="scientific">Meyerozyma guilliermondii (strain ATCC 6260 / CBS 566 / DSM 6381 / JCM 1539 / NBRC 10279 / NRRL Y-324)</name>
    <name type="common">Yeast</name>
    <name type="synonym">Candida guilliermondii</name>
    <dbReference type="NCBI Taxonomy" id="294746"/>
    <lineage>
        <taxon>Eukaryota</taxon>
        <taxon>Fungi</taxon>
        <taxon>Dikarya</taxon>
        <taxon>Ascomycota</taxon>
        <taxon>Saccharomycotina</taxon>
        <taxon>Pichiomycetes</taxon>
        <taxon>Debaryomycetaceae</taxon>
        <taxon>Meyerozyma</taxon>
    </lineage>
</organism>
<dbReference type="OMA" id="RYELWCF"/>
<evidence type="ECO:0000313" key="1">
    <source>
        <dbReference type="EMBL" id="EDK35930.1"/>
    </source>
</evidence>
<protein>
    <recommendedName>
        <fullName evidence="3">Phenolic acid decarboxylase</fullName>
    </recommendedName>
</protein>
<dbReference type="InterPro" id="IPR012674">
    <property type="entry name" value="Calycin"/>
</dbReference>
<dbReference type="HOGENOM" id="CLU_104261_0_0_1"/>
<sequence length="168" mass="19828">MSYQPLIGVDAAQVPQEEFDQELKNKHFQYTYDNGWKYEFHVPNDKRIVYSIHGGPMAGRHNFQTCYYQRVRKNLWQVNWLEETGTVVSLILDIENKRITTFMAFSQGHWEHPEQAHGDKREDLERWRELSRIGIATNRYLITEQASIDEIFEGRGDLPDISLDLPTL</sequence>
<proteinExistence type="predicted"/>
<dbReference type="InterPro" id="IPR008729">
    <property type="entry name" value="PA_de_COase"/>
</dbReference>
<name>A5D9S3_PICGU</name>
<keyword evidence="2" id="KW-1185">Reference proteome</keyword>
<evidence type="ECO:0008006" key="3">
    <source>
        <dbReference type="Google" id="ProtNLM"/>
    </source>
</evidence>
<dbReference type="OrthoDB" id="4415004at2759"/>
<dbReference type="Proteomes" id="UP000001997">
    <property type="component" value="Unassembled WGS sequence"/>
</dbReference>
<dbReference type="VEuPathDB" id="FungiDB:PGUG_00028"/>
<dbReference type="CDD" id="cd14241">
    <property type="entry name" value="PAD"/>
    <property type="match status" value="1"/>
</dbReference>
<gene>
    <name evidence="1" type="ORF">PGUG_00028</name>
</gene>
<dbReference type="AlphaFoldDB" id="A5D9S3"/>
<accession>A5D9S3</accession>
<dbReference type="RefSeq" id="XP_001486651.1">
    <property type="nucleotide sequence ID" value="XM_001486601.1"/>
</dbReference>
<reference evidence="1 2" key="1">
    <citation type="journal article" date="2009" name="Nature">
        <title>Evolution of pathogenicity and sexual reproduction in eight Candida genomes.</title>
        <authorList>
            <person name="Butler G."/>
            <person name="Rasmussen M.D."/>
            <person name="Lin M.F."/>
            <person name="Santos M.A."/>
            <person name="Sakthikumar S."/>
            <person name="Munro C.A."/>
            <person name="Rheinbay E."/>
            <person name="Grabherr M."/>
            <person name="Forche A."/>
            <person name="Reedy J.L."/>
            <person name="Agrafioti I."/>
            <person name="Arnaud M.B."/>
            <person name="Bates S."/>
            <person name="Brown A.J."/>
            <person name="Brunke S."/>
            <person name="Costanzo M.C."/>
            <person name="Fitzpatrick D.A."/>
            <person name="de Groot P.W."/>
            <person name="Harris D."/>
            <person name="Hoyer L.L."/>
            <person name="Hube B."/>
            <person name="Klis F.M."/>
            <person name="Kodira C."/>
            <person name="Lennard N."/>
            <person name="Logue M.E."/>
            <person name="Martin R."/>
            <person name="Neiman A.M."/>
            <person name="Nikolaou E."/>
            <person name="Quail M.A."/>
            <person name="Quinn J."/>
            <person name="Santos M.C."/>
            <person name="Schmitzberger F.F."/>
            <person name="Sherlock G."/>
            <person name="Shah P."/>
            <person name="Silverstein K.A."/>
            <person name="Skrzypek M.S."/>
            <person name="Soll D."/>
            <person name="Staggs R."/>
            <person name="Stansfield I."/>
            <person name="Stumpf M.P."/>
            <person name="Sudbery P.E."/>
            <person name="Srikantha T."/>
            <person name="Zeng Q."/>
            <person name="Berman J."/>
            <person name="Berriman M."/>
            <person name="Heitman J."/>
            <person name="Gow N.A."/>
            <person name="Lorenz M.C."/>
            <person name="Birren B.W."/>
            <person name="Kellis M."/>
            <person name="Cuomo C.A."/>
        </authorList>
    </citation>
    <scope>NUCLEOTIDE SEQUENCE [LARGE SCALE GENOMIC DNA]</scope>
    <source>
        <strain evidence="2">ATCC 6260 / CBS 566 / DSM 6381 / JCM 1539 / NBRC 10279 / NRRL Y-324</strain>
    </source>
</reference>
<dbReference type="Pfam" id="PF05870">
    <property type="entry name" value="PA_decarbox"/>
    <property type="match status" value="1"/>
</dbReference>
<dbReference type="EMBL" id="CH408155">
    <property type="protein sequence ID" value="EDK35930.1"/>
    <property type="molecule type" value="Genomic_DNA"/>
</dbReference>
<dbReference type="SUPFAM" id="SSF50814">
    <property type="entry name" value="Lipocalins"/>
    <property type="match status" value="1"/>
</dbReference>
<dbReference type="GeneID" id="5129498"/>
<dbReference type="InParanoid" id="A5D9S3"/>
<dbReference type="eggNOG" id="ENOG502QRS2">
    <property type="taxonomic scope" value="Eukaryota"/>
</dbReference>
<evidence type="ECO:0000313" key="2">
    <source>
        <dbReference type="Proteomes" id="UP000001997"/>
    </source>
</evidence>
<dbReference type="Gene3D" id="2.40.128.20">
    <property type="match status" value="1"/>
</dbReference>